<sequence>MNNIPSWLRAFFGENNLLSLEKLLSDAPGAYAAEQKSALLPLVKSALDGEWPIILPWCDRQHWVFFAMAEDERTLQELTKVINARLGSADVTPERRIYLSPTFGPTLAAETVLLEHSPTGFIRIELLEGKREDKQAKKRVFAALKEVIDLFRLRPSLVRTRKRPFGRILSDFMLATNQKEVEASNNFLQELRDNGLLSKRNLLLLEFQQAGKWQNWDALLNHQDLPDLIRGRIPSSLTRMLLVAYQHRYLGHGALSYTQEMPSALRPAFLALYPLFMQVPLLGSEEEELNAWKSWAIGVALVGDKTLLSALPEVLKSGWLQELQHWGDLKGNSNETPLSAPVLFSQPPTSLESLASYLQSSLTATTEILGSYAEMLRNADTQLLEQAQRVPLLNALIESINRLTTTSINGWDCWFSRLSEPDVDGNVLLQIVALESEHWPIVTFHETTFIRLLSKDFPPHAFPTLRNAMPAFIEWLEKNQVLLLSTTWVKWMDILAMEQSVSQADVKLATLAAEHFLQGSISLTDYQLFVATLQLIIERSGSLKNLLTLGELMELFLDAPDLDNSVRNALWMDIQSCASSVWPRLDHPTRTIMRNLAIDVLGNGADAVFPPEALGCDKSELKTLPDLLGKRIAIYTLTEGAARRARGMIEALFKGVRVDVNHDHTATDKLVNLAKQADYFIFAATSAKHQALYAVTPHRRDLIYPKGKGAGSILNAFIAHVQQSMSVAE</sequence>
<gene>
    <name evidence="1" type="ORF">SAMN05428971_2458</name>
</gene>
<keyword evidence="2" id="KW-1185">Reference proteome</keyword>
<name>A0A1I5CTD1_9GAMM</name>
<protein>
    <submittedName>
        <fullName evidence="1">Uncharacterized protein</fullName>
    </submittedName>
</protein>
<dbReference type="AlphaFoldDB" id="A0A1I5CTD1"/>
<evidence type="ECO:0000313" key="2">
    <source>
        <dbReference type="Proteomes" id="UP000198968"/>
    </source>
</evidence>
<evidence type="ECO:0000313" key="1">
    <source>
        <dbReference type="EMBL" id="SFN90255.1"/>
    </source>
</evidence>
<dbReference type="Proteomes" id="UP000198968">
    <property type="component" value="Unassembled WGS sequence"/>
</dbReference>
<dbReference type="EMBL" id="FOVG01000002">
    <property type="protein sequence ID" value="SFN90255.1"/>
    <property type="molecule type" value="Genomic_DNA"/>
</dbReference>
<accession>A0A1I5CTD1</accession>
<dbReference type="OrthoDB" id="6637803at2"/>
<organism evidence="1 2">
    <name type="scientific">Candidatus Pantoea varia</name>
    <dbReference type="NCBI Taxonomy" id="1881036"/>
    <lineage>
        <taxon>Bacteria</taxon>
        <taxon>Pseudomonadati</taxon>
        <taxon>Pseudomonadota</taxon>
        <taxon>Gammaproteobacteria</taxon>
        <taxon>Enterobacterales</taxon>
        <taxon>Erwiniaceae</taxon>
        <taxon>Pantoea</taxon>
    </lineage>
</organism>
<dbReference type="RefSeq" id="WP_090964032.1">
    <property type="nucleotide sequence ID" value="NZ_FOVG01000002.1"/>
</dbReference>
<dbReference type="NCBIfam" id="NF041061">
    <property type="entry name" value="DpdD"/>
    <property type="match status" value="1"/>
</dbReference>
<proteinExistence type="predicted"/>
<reference evidence="2" key="1">
    <citation type="submission" date="2016-10" db="EMBL/GenBank/DDBJ databases">
        <authorList>
            <person name="Varghese N."/>
            <person name="Submissions S."/>
        </authorList>
    </citation>
    <scope>NUCLEOTIDE SEQUENCE [LARGE SCALE GENOMIC DNA]</scope>
    <source>
        <strain evidence="2">OV426</strain>
    </source>
</reference>
<dbReference type="InterPro" id="IPR049807">
    <property type="entry name" value="DpdD-like"/>
</dbReference>